<name>A0A0B7N2Y9_9FUNG</name>
<evidence type="ECO:0008006" key="3">
    <source>
        <dbReference type="Google" id="ProtNLM"/>
    </source>
</evidence>
<gene>
    <name evidence="1" type="primary">PARPA_03342.1 scaffold 7264</name>
</gene>
<dbReference type="STRING" id="35722.A0A0B7N2Y9"/>
<protein>
    <recommendedName>
        <fullName evidence="3">Transposase Tc1-like domain-containing protein</fullName>
    </recommendedName>
</protein>
<dbReference type="InterPro" id="IPR036397">
    <property type="entry name" value="RNaseH_sf"/>
</dbReference>
<accession>A0A0B7N2Y9</accession>
<dbReference type="OrthoDB" id="4843387at2759"/>
<proteinExistence type="predicted"/>
<dbReference type="Gene3D" id="3.30.420.10">
    <property type="entry name" value="Ribonuclease H-like superfamily/Ribonuclease H"/>
    <property type="match status" value="1"/>
</dbReference>
<evidence type="ECO:0000313" key="1">
    <source>
        <dbReference type="EMBL" id="CEP09788.1"/>
    </source>
</evidence>
<keyword evidence="2" id="KW-1185">Reference proteome</keyword>
<dbReference type="Proteomes" id="UP000054107">
    <property type="component" value="Unassembled WGS sequence"/>
</dbReference>
<evidence type="ECO:0000313" key="2">
    <source>
        <dbReference type="Proteomes" id="UP000054107"/>
    </source>
</evidence>
<dbReference type="GO" id="GO:0003676">
    <property type="term" value="F:nucleic acid binding"/>
    <property type="evidence" value="ECO:0007669"/>
    <property type="project" value="InterPro"/>
</dbReference>
<dbReference type="AlphaFoldDB" id="A0A0B7N2Y9"/>
<organism evidence="1 2">
    <name type="scientific">Parasitella parasitica</name>
    <dbReference type="NCBI Taxonomy" id="35722"/>
    <lineage>
        <taxon>Eukaryota</taxon>
        <taxon>Fungi</taxon>
        <taxon>Fungi incertae sedis</taxon>
        <taxon>Mucoromycota</taxon>
        <taxon>Mucoromycotina</taxon>
        <taxon>Mucoromycetes</taxon>
        <taxon>Mucorales</taxon>
        <taxon>Mucorineae</taxon>
        <taxon>Mucoraceae</taxon>
        <taxon>Parasitella</taxon>
    </lineage>
</organism>
<reference evidence="1 2" key="1">
    <citation type="submission" date="2014-09" db="EMBL/GenBank/DDBJ databases">
        <authorList>
            <person name="Ellenberger Sabrina"/>
        </authorList>
    </citation>
    <scope>NUCLEOTIDE SEQUENCE [LARGE SCALE GENOMIC DNA]</scope>
    <source>
        <strain evidence="1 2">CBS 412.66</strain>
    </source>
</reference>
<dbReference type="EMBL" id="LN722203">
    <property type="protein sequence ID" value="CEP09788.1"/>
    <property type="molecule type" value="Genomic_DNA"/>
</dbReference>
<sequence>MKDAVISIHPQTLSIYARRKGFGSYNPASLPMLKPSQIKKRLAWAREKVNWTPEQWRSVIWSDESKFNVNGSDGRIRVIRKEGERFSPDHVIYNGE</sequence>